<proteinExistence type="predicted"/>
<accession>A0A3G4ZUB4</accession>
<dbReference type="Pfam" id="PF11397">
    <property type="entry name" value="GlcNAc"/>
    <property type="match status" value="2"/>
</dbReference>
<dbReference type="PANTHER" id="PTHR34496">
    <property type="entry name" value="GLCNAC TRANSFERASE-RELATED"/>
    <property type="match status" value="1"/>
</dbReference>
<dbReference type="PANTHER" id="PTHR34496:SF10">
    <property type="entry name" value="GLCNAC TRANSFERASE"/>
    <property type="match status" value="1"/>
</dbReference>
<dbReference type="InterPro" id="IPR021067">
    <property type="entry name" value="Glycosyltransferase"/>
</dbReference>
<name>A0A3G4ZUB4_9VIRU</name>
<sequence length="436" mass="51938">MISNCKIFISIASYRDPELKPTIKSLLENADYPDNLTFGICWQHGSDEELDAYKNDKRFKIIDVLWSNSKGCCWARSEIQKLHTDESYYLQLDSHHRFIKGWDTVLIDMYKGLQKDGYNKPILTTYATSYDPKNSNNEGKAVEPYLMKVDRFSEGQILFRPEIIPNYESLTRSVKARFISGHFIFTTGLFCKEIPYDPNIYFTGEEITLSIRAFTKGYSLFHPHKLILWHRYNRDYRITHWDDHNQENKKQKKVDATWYDRDKSSVNRVKKLLGQYENKDPKIDFGIYGFGPLKSLKDYELYSGINFKNYKYQKYTFLGLEPPNPINTDIIWLPDDTEYSYEVKVSWLIQDIHKCGESKDYLFWYIGIMDQNNKELYRYDLIYNDNKNIMIKDGEYLLKFKTNGQPYKFKIWPHSVTKQWLEQYDTVIKSQDIKKL</sequence>
<organism evidence="1">
    <name type="scientific">Barrevirus sp</name>
    <dbReference type="NCBI Taxonomy" id="2487763"/>
    <lineage>
        <taxon>Viruses</taxon>
        <taxon>Varidnaviria</taxon>
        <taxon>Bamfordvirae</taxon>
        <taxon>Nucleocytoviricota</taxon>
        <taxon>Megaviricetes</taxon>
        <taxon>Imitervirales</taxon>
        <taxon>Mimiviridae</taxon>
        <taxon>Klosneuvirinae</taxon>
    </lineage>
</organism>
<evidence type="ECO:0000313" key="1">
    <source>
        <dbReference type="EMBL" id="AYV77183.1"/>
    </source>
</evidence>
<dbReference type="EMBL" id="MK072014">
    <property type="protein sequence ID" value="AYV77183.1"/>
    <property type="molecule type" value="Genomic_DNA"/>
</dbReference>
<reference evidence="1" key="1">
    <citation type="submission" date="2018-10" db="EMBL/GenBank/DDBJ databases">
        <title>Hidden diversity of soil giant viruses.</title>
        <authorList>
            <person name="Schulz F."/>
            <person name="Alteio L."/>
            <person name="Goudeau D."/>
            <person name="Ryan E.M."/>
            <person name="Malmstrom R.R."/>
            <person name="Blanchard J."/>
            <person name="Woyke T."/>
        </authorList>
    </citation>
    <scope>NUCLEOTIDE SEQUENCE</scope>
    <source>
        <strain evidence="1">BAV1</strain>
    </source>
</reference>
<dbReference type="Gene3D" id="3.90.550.10">
    <property type="entry name" value="Spore Coat Polysaccharide Biosynthesis Protein SpsA, Chain A"/>
    <property type="match status" value="1"/>
</dbReference>
<dbReference type="SUPFAM" id="SSF53448">
    <property type="entry name" value="Nucleotide-diphospho-sugar transferases"/>
    <property type="match status" value="1"/>
</dbReference>
<gene>
    <name evidence="1" type="ORF">Barrevirus17_9</name>
</gene>
<protein>
    <recommendedName>
        <fullName evidence="2">Glycosyltransferase</fullName>
    </recommendedName>
</protein>
<evidence type="ECO:0008006" key="2">
    <source>
        <dbReference type="Google" id="ProtNLM"/>
    </source>
</evidence>
<dbReference type="InterPro" id="IPR029044">
    <property type="entry name" value="Nucleotide-diphossugar_trans"/>
</dbReference>